<dbReference type="InterPro" id="IPR035994">
    <property type="entry name" value="Nucleoside_phosphorylase_sf"/>
</dbReference>
<comment type="caution">
    <text evidence="2">The sequence shown here is derived from an EMBL/GenBank/DDBJ whole genome shotgun (WGS) entry which is preliminary data.</text>
</comment>
<feature type="compositionally biased region" description="Basic and acidic residues" evidence="1">
    <location>
        <begin position="134"/>
        <end position="143"/>
    </location>
</feature>
<evidence type="ECO:0000256" key="1">
    <source>
        <dbReference type="SAM" id="MobiDB-lite"/>
    </source>
</evidence>
<reference evidence="2" key="1">
    <citation type="journal article" date="2021" name="Nat. Commun.">
        <title>Genetic determinants of endophytism in the Arabidopsis root mycobiome.</title>
        <authorList>
            <person name="Mesny F."/>
            <person name="Miyauchi S."/>
            <person name="Thiergart T."/>
            <person name="Pickel B."/>
            <person name="Atanasova L."/>
            <person name="Karlsson M."/>
            <person name="Huettel B."/>
            <person name="Barry K.W."/>
            <person name="Haridas S."/>
            <person name="Chen C."/>
            <person name="Bauer D."/>
            <person name="Andreopoulos W."/>
            <person name="Pangilinan J."/>
            <person name="LaButti K."/>
            <person name="Riley R."/>
            <person name="Lipzen A."/>
            <person name="Clum A."/>
            <person name="Drula E."/>
            <person name="Henrissat B."/>
            <person name="Kohler A."/>
            <person name="Grigoriev I.V."/>
            <person name="Martin F.M."/>
            <person name="Hacquard S."/>
        </authorList>
    </citation>
    <scope>NUCLEOTIDE SEQUENCE</scope>
    <source>
        <strain evidence="2">MPI-CAGE-AT-0021</strain>
    </source>
</reference>
<dbReference type="GO" id="GO:0003824">
    <property type="term" value="F:catalytic activity"/>
    <property type="evidence" value="ECO:0007669"/>
    <property type="project" value="InterPro"/>
</dbReference>
<dbReference type="EMBL" id="JAGMUU010000033">
    <property type="protein sequence ID" value="KAH7118066.1"/>
    <property type="molecule type" value="Genomic_DNA"/>
</dbReference>
<dbReference type="AlphaFoldDB" id="A0A9P9IES6"/>
<feature type="compositionally biased region" description="Polar residues" evidence="1">
    <location>
        <begin position="118"/>
        <end position="127"/>
    </location>
</feature>
<protein>
    <recommendedName>
        <fullName evidence="4">Nucleoside phosphorylase domain-containing protein</fullName>
    </recommendedName>
</protein>
<dbReference type="Gene3D" id="3.40.50.1580">
    <property type="entry name" value="Nucleoside phosphorylase domain"/>
    <property type="match status" value="1"/>
</dbReference>
<gene>
    <name evidence="2" type="ORF">B0J13DRAFT_532904</name>
</gene>
<sequence>MGVGKKLRPFPYLLGAWDQATWYSSLARISTGSLSVTGILAFEMEGAGIWDEVPCIVVKGVCDYTDSHKNKSWQAFAAATAASVAKALLAQYIRTDKPFQGSPAVSRQPIAHNGGAGSSPSELSSDRLQGYQKNGDDDKFLRG</sequence>
<dbReference type="SUPFAM" id="SSF53167">
    <property type="entry name" value="Purine and uridine phosphorylases"/>
    <property type="match status" value="1"/>
</dbReference>
<keyword evidence="3" id="KW-1185">Reference proteome</keyword>
<accession>A0A9P9IES6</accession>
<feature type="region of interest" description="Disordered" evidence="1">
    <location>
        <begin position="100"/>
        <end position="143"/>
    </location>
</feature>
<dbReference type="Proteomes" id="UP000717696">
    <property type="component" value="Unassembled WGS sequence"/>
</dbReference>
<dbReference type="GO" id="GO:0009116">
    <property type="term" value="P:nucleoside metabolic process"/>
    <property type="evidence" value="ECO:0007669"/>
    <property type="project" value="InterPro"/>
</dbReference>
<evidence type="ECO:0008006" key="4">
    <source>
        <dbReference type="Google" id="ProtNLM"/>
    </source>
</evidence>
<dbReference type="OrthoDB" id="1577640at2759"/>
<dbReference type="PANTHER" id="PTHR46082:SF6">
    <property type="entry name" value="AAA+ ATPASE DOMAIN-CONTAINING PROTEIN-RELATED"/>
    <property type="match status" value="1"/>
</dbReference>
<proteinExistence type="predicted"/>
<name>A0A9P9IES6_9HYPO</name>
<evidence type="ECO:0000313" key="2">
    <source>
        <dbReference type="EMBL" id="KAH7118066.1"/>
    </source>
</evidence>
<dbReference type="PANTHER" id="PTHR46082">
    <property type="entry name" value="ATP/GTP-BINDING PROTEIN-RELATED"/>
    <property type="match status" value="1"/>
</dbReference>
<dbReference type="InterPro" id="IPR053137">
    <property type="entry name" value="NLR-like"/>
</dbReference>
<organism evidence="2 3">
    <name type="scientific">Dactylonectria estremocensis</name>
    <dbReference type="NCBI Taxonomy" id="1079267"/>
    <lineage>
        <taxon>Eukaryota</taxon>
        <taxon>Fungi</taxon>
        <taxon>Dikarya</taxon>
        <taxon>Ascomycota</taxon>
        <taxon>Pezizomycotina</taxon>
        <taxon>Sordariomycetes</taxon>
        <taxon>Hypocreomycetidae</taxon>
        <taxon>Hypocreales</taxon>
        <taxon>Nectriaceae</taxon>
        <taxon>Dactylonectria</taxon>
    </lineage>
</organism>
<evidence type="ECO:0000313" key="3">
    <source>
        <dbReference type="Proteomes" id="UP000717696"/>
    </source>
</evidence>